<dbReference type="PANTHER" id="PTHR18964">
    <property type="entry name" value="ROK (REPRESSOR, ORF, KINASE) FAMILY"/>
    <property type="match status" value="1"/>
</dbReference>
<accession>A0ABT9CE18</accession>
<comment type="similarity">
    <text evidence="2">Belongs to the ROK (NagC/XylR) family.</text>
</comment>
<dbReference type="SUPFAM" id="SSF53067">
    <property type="entry name" value="Actin-like ATPase domain"/>
    <property type="match status" value="1"/>
</dbReference>
<dbReference type="InterPro" id="IPR036390">
    <property type="entry name" value="WH_DNA-bd_sf"/>
</dbReference>
<reference evidence="4 5" key="1">
    <citation type="submission" date="2023-07" db="EMBL/GenBank/DDBJ databases">
        <title>Paenibacillus sp. JX-17 nov. isolated from soil.</title>
        <authorList>
            <person name="Wan Y."/>
            <person name="Liu B."/>
        </authorList>
    </citation>
    <scope>NUCLEOTIDE SEQUENCE [LARGE SCALE GENOMIC DNA]</scope>
    <source>
        <strain evidence="4 5">JX-17</strain>
    </source>
</reference>
<keyword evidence="3" id="KW-0859">Xylose metabolism</keyword>
<dbReference type="PANTHER" id="PTHR18964:SF149">
    <property type="entry name" value="BIFUNCTIONAL UDP-N-ACETYLGLUCOSAMINE 2-EPIMERASE_N-ACETYLMANNOSAMINE KINASE"/>
    <property type="match status" value="1"/>
</dbReference>
<evidence type="ECO:0000256" key="1">
    <source>
        <dbReference type="ARBA" id="ARBA00002486"/>
    </source>
</evidence>
<dbReference type="InterPro" id="IPR036388">
    <property type="entry name" value="WH-like_DNA-bd_sf"/>
</dbReference>
<dbReference type="Gene3D" id="3.30.420.40">
    <property type="match status" value="2"/>
</dbReference>
<protein>
    <submittedName>
        <fullName evidence="4">ROK family protein</fullName>
    </submittedName>
</protein>
<dbReference type="Pfam" id="PF00480">
    <property type="entry name" value="ROK"/>
    <property type="match status" value="1"/>
</dbReference>
<evidence type="ECO:0000313" key="4">
    <source>
        <dbReference type="EMBL" id="MDO7907105.1"/>
    </source>
</evidence>
<dbReference type="InterPro" id="IPR043129">
    <property type="entry name" value="ATPase_NBD"/>
</dbReference>
<evidence type="ECO:0000256" key="2">
    <source>
        <dbReference type="ARBA" id="ARBA00006479"/>
    </source>
</evidence>
<evidence type="ECO:0000256" key="3">
    <source>
        <dbReference type="ARBA" id="ARBA00022629"/>
    </source>
</evidence>
<gene>
    <name evidence="4" type="ORF">Q5741_11820</name>
</gene>
<proteinExistence type="inferred from homology"/>
<dbReference type="EMBL" id="JAUQTB010000005">
    <property type="protein sequence ID" value="MDO7907105.1"/>
    <property type="molecule type" value="Genomic_DNA"/>
</dbReference>
<dbReference type="Proteomes" id="UP001240171">
    <property type="component" value="Unassembled WGS sequence"/>
</dbReference>
<comment type="caution">
    <text evidence="4">The sequence shown here is derived from an EMBL/GenBank/DDBJ whole genome shotgun (WGS) entry which is preliminary data.</text>
</comment>
<comment type="function">
    <text evidence="1">Transcriptional repressor of xylose-utilizing enzymes.</text>
</comment>
<dbReference type="Gene3D" id="1.10.10.10">
    <property type="entry name" value="Winged helix-like DNA-binding domain superfamily/Winged helix DNA-binding domain"/>
    <property type="match status" value="1"/>
</dbReference>
<sequence length="343" mass="38350">MTPMMSNTRQIKRMNQELVRQALRTMKKGTKSMVAQATGLSVATCGSILNELLATGELLELEMEESSGGRPARVYQYNVNYAYVACMIIRAGVKKHSLTFTVVNLAGEQVDEGFEEVTSLLPSVIEQWVDTLMNRFPQIRAVGIGVPGAVNEGAINVCDIPELVHVPLETRIREKHGVQVIMENDMNLMVYGFYQKQDYEEEKSVAVATFIRGSLPGAGMMVNGHIHRGSTRFAGEIAFLPFGLSHEEQFRKLHDRRTFPSLAACSISSLIAVLNPDTIALTGDLVEPDDLDLIRQDCLKYIPEMHMPELTLLEKPDEDYMYGLSSMTLESLTYSLQLVEKRR</sequence>
<keyword evidence="5" id="KW-1185">Reference proteome</keyword>
<keyword evidence="3" id="KW-0119">Carbohydrate metabolism</keyword>
<name>A0ABT9CE18_9BACL</name>
<dbReference type="InterPro" id="IPR000600">
    <property type="entry name" value="ROK"/>
</dbReference>
<dbReference type="CDD" id="cd23763">
    <property type="entry name" value="ASKHA_ATPase_ROK"/>
    <property type="match status" value="1"/>
</dbReference>
<organism evidence="4 5">
    <name type="scientific">Paenibacillus lacisoli</name>
    <dbReference type="NCBI Taxonomy" id="3064525"/>
    <lineage>
        <taxon>Bacteria</taxon>
        <taxon>Bacillati</taxon>
        <taxon>Bacillota</taxon>
        <taxon>Bacilli</taxon>
        <taxon>Bacillales</taxon>
        <taxon>Paenibacillaceae</taxon>
        <taxon>Paenibacillus</taxon>
    </lineage>
</organism>
<dbReference type="SUPFAM" id="SSF46785">
    <property type="entry name" value="Winged helix' DNA-binding domain"/>
    <property type="match status" value="1"/>
</dbReference>
<evidence type="ECO:0000313" key="5">
    <source>
        <dbReference type="Proteomes" id="UP001240171"/>
    </source>
</evidence>